<dbReference type="SUPFAM" id="SSF49899">
    <property type="entry name" value="Concanavalin A-like lectins/glucanases"/>
    <property type="match status" value="1"/>
</dbReference>
<sequence>MTASFATLRRPKHRRRSVKQLVAGVAVAGLVGTGLAIALPASAAVTSNQTGNSGGYYYSFWTDTQGSVSMDLGSGGNYSTSWRNTGDFVAGKGWQTGSRRAVSYSGQFNPSGNAYLTLYGWTRGPLVEYYIVDNWGTYRPTGTFMGTVNSDGGTYDIYRTQRVNQPSIEGTSTFYQYWSVRQQKRTGGTITAGNHFDAWASKGMNLGTHDYQILATEGYQSSGSSNVTVSEGTSGGGNIGGGGDTGGGNTGGGGTSNGCTVTATRSESWSDRFNVNYTVSGASSWSVTVNPGSGQSIQNSWNATRNGNTFTSSGNNTFGVTYYSGGNTNIPSASCTATGSTGGNTGGGNTGGGNTGGGNTGGGDTGGNTGGGTNNGWNCSAGYVALTFDDGPTSSTTNQIINTLTGNGATAVVFPTGQNAQNNASLMQAYKNAGFTIGNHSWDHPHLINMSASDIQSQLSRSQQVIQQTAGVTPQLFRPPYGESNSTLKQIESQLGLREIIWDVDSTDWNNPSSSTIRSAAGRLTNGQIIFMHDWPAAI</sequence>
<dbReference type="EC" id="3.2.1.8" evidence="4 10"/>
<dbReference type="PROSITE" id="PS00777">
    <property type="entry name" value="GH11_2"/>
    <property type="match status" value="1"/>
</dbReference>
<evidence type="ECO:0000256" key="8">
    <source>
        <dbReference type="ARBA" id="ARBA00023295"/>
    </source>
</evidence>
<dbReference type="Gene3D" id="3.20.20.370">
    <property type="entry name" value="Glycoside hydrolase/deacetylase"/>
    <property type="match status" value="1"/>
</dbReference>
<protein>
    <recommendedName>
        <fullName evidence="4 10">endo-1,4-beta-xylanase</fullName>
        <ecNumber evidence="4 10">3.2.1.8</ecNumber>
    </recommendedName>
</protein>
<dbReference type="InterPro" id="IPR033119">
    <property type="entry name" value="GH11_AS_2"/>
</dbReference>
<name>Q14ST6_9CELL</name>
<feature type="active site" description="Proton donor" evidence="10">
    <location>
        <position position="217"/>
    </location>
</feature>
<dbReference type="UniPathway" id="UPA00114"/>
<feature type="active site" description="Nucleophile" evidence="10">
    <location>
        <position position="128"/>
    </location>
</feature>
<dbReference type="AlphaFoldDB" id="Q14ST6"/>
<dbReference type="InterPro" id="IPR002509">
    <property type="entry name" value="NODB_dom"/>
</dbReference>
<evidence type="ECO:0000256" key="9">
    <source>
        <dbReference type="ARBA" id="ARBA00023326"/>
    </source>
</evidence>
<keyword evidence="7 10" id="KW-0119">Carbohydrate metabolism</keyword>
<evidence type="ECO:0000259" key="12">
    <source>
        <dbReference type="PROSITE" id="PS51173"/>
    </source>
</evidence>
<dbReference type="GO" id="GO:0030247">
    <property type="term" value="F:polysaccharide binding"/>
    <property type="evidence" value="ECO:0007669"/>
    <property type="project" value="UniProtKB-UniRule"/>
</dbReference>
<evidence type="ECO:0000256" key="6">
    <source>
        <dbReference type="ARBA" id="ARBA00022801"/>
    </source>
</evidence>
<evidence type="ECO:0000256" key="3">
    <source>
        <dbReference type="ARBA" id="ARBA00007792"/>
    </source>
</evidence>
<feature type="non-terminal residue" evidence="15">
    <location>
        <position position="539"/>
    </location>
</feature>
<evidence type="ECO:0000256" key="5">
    <source>
        <dbReference type="ARBA" id="ARBA00022651"/>
    </source>
</evidence>
<dbReference type="SUPFAM" id="SSF88713">
    <property type="entry name" value="Glycoside hydrolase/deacetylase"/>
    <property type="match status" value="1"/>
</dbReference>
<dbReference type="InterPro" id="IPR011330">
    <property type="entry name" value="Glyco_hydro/deAcase_b/a-brl"/>
</dbReference>
<dbReference type="InterPro" id="IPR013319">
    <property type="entry name" value="GH11/12"/>
</dbReference>
<gene>
    <name evidence="15" type="primary">xynI</name>
</gene>
<dbReference type="CAZy" id="CBM2">
    <property type="family name" value="Carbohydrate-Binding Module Family 2"/>
</dbReference>
<dbReference type="Gene3D" id="2.60.120.180">
    <property type="match status" value="1"/>
</dbReference>
<accession>Q14ST6</accession>
<feature type="compositionally biased region" description="Gly residues" evidence="11">
    <location>
        <begin position="233"/>
        <end position="256"/>
    </location>
</feature>
<dbReference type="PANTHER" id="PTHR46828:SF2">
    <property type="entry name" value="ENDO-1,4-BETA-XYLANASE A-RELATED"/>
    <property type="match status" value="1"/>
</dbReference>
<dbReference type="Pfam" id="PF00457">
    <property type="entry name" value="Glyco_hydro_11"/>
    <property type="match status" value="1"/>
</dbReference>
<keyword evidence="8 10" id="KW-0326">Glycosidase</keyword>
<dbReference type="Pfam" id="PF01522">
    <property type="entry name" value="Polysacc_deac_1"/>
    <property type="match status" value="1"/>
</dbReference>
<evidence type="ECO:0000256" key="2">
    <source>
        <dbReference type="ARBA" id="ARBA00004851"/>
    </source>
</evidence>
<evidence type="ECO:0000256" key="7">
    <source>
        <dbReference type="ARBA" id="ARBA00023277"/>
    </source>
</evidence>
<dbReference type="PROSITE" id="PS51677">
    <property type="entry name" value="NODB"/>
    <property type="match status" value="1"/>
</dbReference>
<dbReference type="InterPro" id="IPR001919">
    <property type="entry name" value="CBD2"/>
</dbReference>
<keyword evidence="5 10" id="KW-0858">Xylan degradation</keyword>
<feature type="domain" description="NodB homology" evidence="13">
    <location>
        <begin position="382"/>
        <end position="539"/>
    </location>
</feature>
<dbReference type="Gene3D" id="2.60.40.290">
    <property type="match status" value="1"/>
</dbReference>
<dbReference type="InterPro" id="IPR013320">
    <property type="entry name" value="ConA-like_dom_sf"/>
</dbReference>
<feature type="domain" description="GH11" evidence="14">
    <location>
        <begin position="44"/>
        <end position="230"/>
    </location>
</feature>
<dbReference type="InterPro" id="IPR008965">
    <property type="entry name" value="CBM2/CBM3_carb-bd_dom_sf"/>
</dbReference>
<evidence type="ECO:0000259" key="14">
    <source>
        <dbReference type="PROSITE" id="PS51761"/>
    </source>
</evidence>
<dbReference type="PROSITE" id="PS51761">
    <property type="entry name" value="GH11_3"/>
    <property type="match status" value="1"/>
</dbReference>
<dbReference type="InterPro" id="IPR001137">
    <property type="entry name" value="Glyco_hydro_11"/>
</dbReference>
<comment type="similarity">
    <text evidence="3 10">Belongs to the glycosyl hydrolase 11 (cellulase G) family.</text>
</comment>
<feature type="non-terminal residue" evidence="15">
    <location>
        <position position="1"/>
    </location>
</feature>
<dbReference type="PANTHER" id="PTHR46828">
    <property type="entry name" value="ENDO-1,4-BETA-XYLANASE A-RELATED"/>
    <property type="match status" value="1"/>
</dbReference>
<keyword evidence="9 10" id="KW-0624">Polysaccharide degradation</keyword>
<dbReference type="FunFam" id="2.60.120.180:FF:000001">
    <property type="entry name" value="Endo-1,4-beta-xylanase"/>
    <property type="match status" value="1"/>
</dbReference>
<comment type="catalytic activity">
    <reaction evidence="1 10">
        <text>Endohydrolysis of (1-&gt;4)-beta-D-xylosidic linkages in xylans.</text>
        <dbReference type="EC" id="3.2.1.8"/>
    </reaction>
</comment>
<dbReference type="GO" id="GO:0016810">
    <property type="term" value="F:hydrolase activity, acting on carbon-nitrogen (but not peptide) bonds"/>
    <property type="evidence" value="ECO:0007669"/>
    <property type="project" value="InterPro"/>
</dbReference>
<dbReference type="GO" id="GO:0045493">
    <property type="term" value="P:xylan catabolic process"/>
    <property type="evidence" value="ECO:0007669"/>
    <property type="project" value="UniProtKB-UniRule"/>
</dbReference>
<dbReference type="PROSITE" id="PS51173">
    <property type="entry name" value="CBM2"/>
    <property type="match status" value="1"/>
</dbReference>
<evidence type="ECO:0000313" key="15">
    <source>
        <dbReference type="EMBL" id="CAH03685.3"/>
    </source>
</evidence>
<keyword evidence="6 10" id="KW-0378">Hydrolase</keyword>
<evidence type="ECO:0000256" key="11">
    <source>
        <dbReference type="SAM" id="MobiDB-lite"/>
    </source>
</evidence>
<feature type="region of interest" description="Disordered" evidence="11">
    <location>
        <begin position="224"/>
        <end position="259"/>
    </location>
</feature>
<evidence type="ECO:0000256" key="4">
    <source>
        <dbReference type="ARBA" id="ARBA00012590"/>
    </source>
</evidence>
<dbReference type="CAZy" id="GH11">
    <property type="family name" value="Glycoside Hydrolase Family 11"/>
</dbReference>
<reference evidence="15" key="1">
    <citation type="submission" date="2004-07" db="EMBL/GenBank/DDBJ databases">
        <authorList>
            <person name="Hidalgo-lara M.E."/>
        </authorList>
    </citation>
    <scope>NUCLEOTIDE SEQUENCE</scope>
    <source>
        <strain evidence="15">DBB531</strain>
    </source>
</reference>
<organism evidence="15">
    <name type="scientific">Cellulomonas flavigena</name>
    <dbReference type="NCBI Taxonomy" id="1711"/>
    <lineage>
        <taxon>Bacteria</taxon>
        <taxon>Bacillati</taxon>
        <taxon>Actinomycetota</taxon>
        <taxon>Actinomycetes</taxon>
        <taxon>Micrococcales</taxon>
        <taxon>Cellulomonadaceae</taxon>
        <taxon>Cellulomonas</taxon>
    </lineage>
</organism>
<comment type="pathway">
    <text evidence="2 10">Glycan degradation; xylan degradation.</text>
</comment>
<dbReference type="PROSITE" id="PS00776">
    <property type="entry name" value="GH11_1"/>
    <property type="match status" value="1"/>
</dbReference>
<dbReference type="SUPFAM" id="SSF49384">
    <property type="entry name" value="Carbohydrate-binding domain"/>
    <property type="match status" value="1"/>
</dbReference>
<evidence type="ECO:0000256" key="1">
    <source>
        <dbReference type="ARBA" id="ARBA00000681"/>
    </source>
</evidence>
<dbReference type="EMBL" id="AJ781485">
    <property type="protein sequence ID" value="CAH03685.3"/>
    <property type="molecule type" value="Genomic_DNA"/>
</dbReference>
<evidence type="ECO:0000259" key="13">
    <source>
        <dbReference type="PROSITE" id="PS51677"/>
    </source>
</evidence>
<dbReference type="SMART" id="SM00637">
    <property type="entry name" value="CBD_II"/>
    <property type="match status" value="1"/>
</dbReference>
<dbReference type="PRINTS" id="PR00911">
    <property type="entry name" value="GLHYDRLASE11"/>
</dbReference>
<dbReference type="InterPro" id="IPR012291">
    <property type="entry name" value="CBM2_carb-bd_dom_sf"/>
</dbReference>
<proteinExistence type="inferred from homology"/>
<dbReference type="InterPro" id="IPR033123">
    <property type="entry name" value="GH11_dom"/>
</dbReference>
<feature type="region of interest" description="Disordered" evidence="11">
    <location>
        <begin position="346"/>
        <end position="369"/>
    </location>
</feature>
<dbReference type="GO" id="GO:0031176">
    <property type="term" value="F:endo-1,4-beta-xylanase activity"/>
    <property type="evidence" value="ECO:0007669"/>
    <property type="project" value="UniProtKB-UniRule"/>
</dbReference>
<reference evidence="15" key="2">
    <citation type="submission" date="2006-07" db="EMBL/GenBank/DDBJ databases">
        <title>Cloning and molecular characterization of a xylanase encoding gene from Cellulomonas flavigena.</title>
        <authorList>
            <person name="Jimenez-Bueno N.G."/>
            <person name="Montes-Horcasitas M.C."/>
            <person name="Hidalgo-Lara M.E."/>
        </authorList>
    </citation>
    <scope>NUCLEOTIDE SEQUENCE</scope>
    <source>
        <strain evidence="15">DBB531</strain>
    </source>
</reference>
<feature type="domain" description="CBM2" evidence="12">
    <location>
        <begin position="252"/>
        <end position="338"/>
    </location>
</feature>
<evidence type="ECO:0000256" key="10">
    <source>
        <dbReference type="PROSITE-ProRule" id="PRU01097"/>
    </source>
</evidence>
<dbReference type="InterPro" id="IPR018208">
    <property type="entry name" value="GH11_AS_1"/>
</dbReference>